<dbReference type="Gene3D" id="1.10.287.130">
    <property type="match status" value="1"/>
</dbReference>
<dbReference type="SUPFAM" id="SSF47384">
    <property type="entry name" value="Homodimeric domain of signal transducing histidine kinase"/>
    <property type="match status" value="1"/>
</dbReference>
<sequence length="572" mass="60842">MTVGRMDHDTLSCERGSDDSATIDGVACAFAACTSREIRPTIRHALLELAKACGAQDVVLLARCHGLLLHVSPGAGDAMPLPPESCWVREVWASHRAAGPDDLHDLPDWAGAGGVVLARCLDHDRGCEQEESRAAMLVLRWTGRAAGDGERPFREVDGAIPPGTATLTRRIGALIASALRREDHAEERRALLRRLSERQNLDIASTTAVALAHNLNNVLAAMLGQTQIALDALRDQPRGYGAVMSIRNASERAAELIESILGFGQRDVPEEPVSMGRLAAETIELIRPAIPERIILLFEEREGDIVVHGRAAELQQILLNLLRNAAQAIGGDGRITTRIERRAGQPRLPMQIGALTDRSYMVLSVEDDGIGIDPALRAAIFRPFYTTRPAGSGLGLSAVADIVGAHDGAVRSLAAEQGGSVFEIWLPLGAADPRASSPSRGDGQCVVVVAPDAVRERFEDIVAALGYEPDGFGDVDAALDVLADDPCRCLAILLCTSGTDLDGCIVMAERFRLVPRAVPLTIAVPGRMPATLLGSIANRPTWLAGADNNSAIAACMGFMIDAADHSCEGATR</sequence>
<dbReference type="PRINTS" id="PR00344">
    <property type="entry name" value="BCTRLSENSOR"/>
</dbReference>
<keyword evidence="5" id="KW-0418">Kinase</keyword>
<evidence type="ECO:0000256" key="3">
    <source>
        <dbReference type="ARBA" id="ARBA00022553"/>
    </source>
</evidence>
<dbReference type="GO" id="GO:0000155">
    <property type="term" value="F:phosphorelay sensor kinase activity"/>
    <property type="evidence" value="ECO:0007669"/>
    <property type="project" value="InterPro"/>
</dbReference>
<dbReference type="PROSITE" id="PS50109">
    <property type="entry name" value="HIS_KIN"/>
    <property type="match status" value="1"/>
</dbReference>
<evidence type="ECO:0000313" key="5">
    <source>
        <dbReference type="EMBL" id="GAJ30067.1"/>
    </source>
</evidence>
<protein>
    <recommendedName>
        <fullName evidence="2">histidine kinase</fullName>
        <ecNumber evidence="2">2.7.13.3</ecNumber>
    </recommendedName>
</protein>
<dbReference type="InterPro" id="IPR036890">
    <property type="entry name" value="HATPase_C_sf"/>
</dbReference>
<dbReference type="InterPro" id="IPR004358">
    <property type="entry name" value="Sig_transdc_His_kin-like_C"/>
</dbReference>
<dbReference type="EMBL" id="BAND01000101">
    <property type="protein sequence ID" value="GAJ30067.1"/>
    <property type="molecule type" value="Genomic_DNA"/>
</dbReference>
<dbReference type="AlphaFoldDB" id="A0A023D7C0"/>
<dbReference type="InterPro" id="IPR036097">
    <property type="entry name" value="HisK_dim/P_sf"/>
</dbReference>
<dbReference type="PANTHER" id="PTHR43065:SF42">
    <property type="entry name" value="TWO-COMPONENT SENSOR PPRA"/>
    <property type="match status" value="1"/>
</dbReference>
<dbReference type="Proteomes" id="UP000019760">
    <property type="component" value="Unassembled WGS sequence"/>
</dbReference>
<keyword evidence="3" id="KW-0597">Phosphoprotein</keyword>
<feature type="domain" description="Histidine kinase" evidence="4">
    <location>
        <begin position="210"/>
        <end position="430"/>
    </location>
</feature>
<organism evidence="5 6">
    <name type="scientific">Acidomonas methanolica NBRC 104435</name>
    <dbReference type="NCBI Taxonomy" id="1231351"/>
    <lineage>
        <taxon>Bacteria</taxon>
        <taxon>Pseudomonadati</taxon>
        <taxon>Pseudomonadota</taxon>
        <taxon>Alphaproteobacteria</taxon>
        <taxon>Acetobacterales</taxon>
        <taxon>Acetobacteraceae</taxon>
        <taxon>Acidomonas</taxon>
    </lineage>
</organism>
<gene>
    <name evidence="5" type="ORF">Amme_102_002</name>
</gene>
<evidence type="ECO:0000313" key="6">
    <source>
        <dbReference type="Proteomes" id="UP000019760"/>
    </source>
</evidence>
<reference evidence="5 6" key="2">
    <citation type="journal article" date="2014" name="FEMS Microbiol. Lett.">
        <title>Draft genomic DNA sequence of the facultatively methylotrophic bacterium Acidomonas methanolica type strain MB58.</title>
        <authorList>
            <person name="Higashiura N."/>
            <person name="Hadano H."/>
            <person name="Hirakawa H."/>
            <person name="Matsutani M."/>
            <person name="Takabe S."/>
            <person name="Matsushita K."/>
            <person name="Azuma Y."/>
        </authorList>
    </citation>
    <scope>NUCLEOTIDE SEQUENCE [LARGE SCALE GENOMIC DNA]</scope>
    <source>
        <strain evidence="5 6">MB58</strain>
    </source>
</reference>
<dbReference type="CDD" id="cd00082">
    <property type="entry name" value="HisKA"/>
    <property type="match status" value="1"/>
</dbReference>
<dbReference type="Pfam" id="PF02518">
    <property type="entry name" value="HATPase_c"/>
    <property type="match status" value="1"/>
</dbReference>
<dbReference type="RefSeq" id="WP_042060639.1">
    <property type="nucleotide sequence ID" value="NZ_BAND01000101.1"/>
</dbReference>
<dbReference type="SMART" id="SM00387">
    <property type="entry name" value="HATPase_c"/>
    <property type="match status" value="1"/>
</dbReference>
<dbReference type="InterPro" id="IPR003594">
    <property type="entry name" value="HATPase_dom"/>
</dbReference>
<keyword evidence="6" id="KW-1185">Reference proteome</keyword>
<name>A0A023D7C0_ACIMT</name>
<keyword evidence="5" id="KW-0808">Transferase</keyword>
<evidence type="ECO:0000259" key="4">
    <source>
        <dbReference type="PROSITE" id="PS50109"/>
    </source>
</evidence>
<dbReference type="OrthoDB" id="9796100at2"/>
<dbReference type="SUPFAM" id="SSF55874">
    <property type="entry name" value="ATPase domain of HSP90 chaperone/DNA topoisomerase II/histidine kinase"/>
    <property type="match status" value="1"/>
</dbReference>
<evidence type="ECO:0000256" key="1">
    <source>
        <dbReference type="ARBA" id="ARBA00000085"/>
    </source>
</evidence>
<accession>A0A023D7C0</accession>
<reference evidence="6" key="1">
    <citation type="journal article" date="2014" name="FEMS Microbiol. Lett.">
        <title>Draft Genomic DNA Sequence of the Facultatively Methylotrophic Bacterium Acidomonas methanolica type strain MB58.</title>
        <authorList>
            <person name="Higashiura N."/>
            <person name="Hadano H."/>
            <person name="Hirakawa H."/>
            <person name="Matsutani M."/>
            <person name="Takabe S."/>
            <person name="Matsushita K."/>
            <person name="Azuma Y."/>
        </authorList>
    </citation>
    <scope>NUCLEOTIDE SEQUENCE [LARGE SCALE GENOMIC DNA]</scope>
    <source>
        <strain evidence="6">MB58</strain>
    </source>
</reference>
<dbReference type="EC" id="2.7.13.3" evidence="2"/>
<comment type="catalytic activity">
    <reaction evidence="1">
        <text>ATP + protein L-histidine = ADP + protein N-phospho-L-histidine.</text>
        <dbReference type="EC" id="2.7.13.3"/>
    </reaction>
</comment>
<evidence type="ECO:0000256" key="2">
    <source>
        <dbReference type="ARBA" id="ARBA00012438"/>
    </source>
</evidence>
<dbReference type="InterPro" id="IPR005467">
    <property type="entry name" value="His_kinase_dom"/>
</dbReference>
<dbReference type="InterPro" id="IPR003661">
    <property type="entry name" value="HisK_dim/P_dom"/>
</dbReference>
<comment type="caution">
    <text evidence="5">The sequence shown here is derived from an EMBL/GenBank/DDBJ whole genome shotgun (WGS) entry which is preliminary data.</text>
</comment>
<dbReference type="Gene3D" id="3.30.565.10">
    <property type="entry name" value="Histidine kinase-like ATPase, C-terminal domain"/>
    <property type="match status" value="1"/>
</dbReference>
<proteinExistence type="predicted"/>
<dbReference type="PANTHER" id="PTHR43065">
    <property type="entry name" value="SENSOR HISTIDINE KINASE"/>
    <property type="match status" value="1"/>
</dbReference>